<dbReference type="Proteomes" id="UP001279410">
    <property type="component" value="Unassembled WGS sequence"/>
</dbReference>
<evidence type="ECO:0000256" key="1">
    <source>
        <dbReference type="SAM" id="MobiDB-lite"/>
    </source>
</evidence>
<comment type="caution">
    <text evidence="2">The sequence shown here is derived from an EMBL/GenBank/DDBJ whole genome shotgun (WGS) entry which is preliminary data.</text>
</comment>
<dbReference type="EMBL" id="BRZM01002181">
    <property type="protein sequence ID" value="GLD74362.1"/>
    <property type="molecule type" value="Genomic_DNA"/>
</dbReference>
<sequence length="178" mass="20100">MDKCGAGRGPAVSTASCVSAKTDRSRRHPPEFSIESRPSEGSDQTSSNIHQNPDTLKVLKQEDEQEDVHETRNEANEAALKIALHVLRTMNEEEHAQTLEQSHSGELVVYQRTLKSFLKKKNKASTTMQNTGINQDQNDDDVSSHPSQHSSQIALPRNRKLPRRTKQPYPDHPDRFDH</sequence>
<gene>
    <name evidence="2" type="ORF">AKAME5_002569100</name>
</gene>
<reference evidence="2" key="1">
    <citation type="submission" date="2022-08" db="EMBL/GenBank/DDBJ databases">
        <title>Genome sequencing of akame (Lates japonicus).</title>
        <authorList>
            <person name="Hashiguchi Y."/>
            <person name="Takahashi H."/>
        </authorList>
    </citation>
    <scope>NUCLEOTIDE SEQUENCE</scope>
    <source>
        <strain evidence="2">Kochi</strain>
    </source>
</reference>
<evidence type="ECO:0000313" key="3">
    <source>
        <dbReference type="Proteomes" id="UP001279410"/>
    </source>
</evidence>
<keyword evidence="3" id="KW-1185">Reference proteome</keyword>
<dbReference type="AlphaFoldDB" id="A0AAD3NLX9"/>
<evidence type="ECO:0000313" key="2">
    <source>
        <dbReference type="EMBL" id="GLD74362.1"/>
    </source>
</evidence>
<organism evidence="2 3">
    <name type="scientific">Lates japonicus</name>
    <name type="common">Japanese lates</name>
    <dbReference type="NCBI Taxonomy" id="270547"/>
    <lineage>
        <taxon>Eukaryota</taxon>
        <taxon>Metazoa</taxon>
        <taxon>Chordata</taxon>
        <taxon>Craniata</taxon>
        <taxon>Vertebrata</taxon>
        <taxon>Euteleostomi</taxon>
        <taxon>Actinopterygii</taxon>
        <taxon>Neopterygii</taxon>
        <taxon>Teleostei</taxon>
        <taxon>Neoteleostei</taxon>
        <taxon>Acanthomorphata</taxon>
        <taxon>Carangaria</taxon>
        <taxon>Carangaria incertae sedis</taxon>
        <taxon>Centropomidae</taxon>
        <taxon>Lates</taxon>
    </lineage>
</organism>
<feature type="compositionally biased region" description="Basic and acidic residues" evidence="1">
    <location>
        <begin position="169"/>
        <end position="178"/>
    </location>
</feature>
<feature type="region of interest" description="Disordered" evidence="1">
    <location>
        <begin position="121"/>
        <end position="178"/>
    </location>
</feature>
<feature type="compositionally biased region" description="Basic and acidic residues" evidence="1">
    <location>
        <begin position="57"/>
        <end position="75"/>
    </location>
</feature>
<feature type="compositionally biased region" description="Basic residues" evidence="1">
    <location>
        <begin position="157"/>
        <end position="166"/>
    </location>
</feature>
<feature type="compositionally biased region" description="Polar residues" evidence="1">
    <location>
        <begin position="144"/>
        <end position="153"/>
    </location>
</feature>
<protein>
    <submittedName>
        <fullName evidence="2">Protein NLRC3-like isoform X2</fullName>
    </submittedName>
</protein>
<proteinExistence type="predicted"/>
<feature type="compositionally biased region" description="Polar residues" evidence="1">
    <location>
        <begin position="124"/>
        <end position="136"/>
    </location>
</feature>
<name>A0AAD3NLX9_LATJO</name>
<feature type="compositionally biased region" description="Polar residues" evidence="1">
    <location>
        <begin position="39"/>
        <end position="54"/>
    </location>
</feature>
<feature type="region of interest" description="Disordered" evidence="1">
    <location>
        <begin position="1"/>
        <end position="76"/>
    </location>
</feature>
<accession>A0AAD3NLX9</accession>